<evidence type="ECO:0008006" key="3">
    <source>
        <dbReference type="Google" id="ProtNLM"/>
    </source>
</evidence>
<gene>
    <name evidence="1" type="ORF">ACFO3O_01210</name>
</gene>
<accession>A0ABV9HSP7</accession>
<dbReference type="EMBL" id="JBHSFV010000001">
    <property type="protein sequence ID" value="MFC4632508.1"/>
    <property type="molecule type" value="Genomic_DNA"/>
</dbReference>
<dbReference type="RefSeq" id="WP_379976708.1">
    <property type="nucleotide sequence ID" value="NZ_JBHSFV010000001.1"/>
</dbReference>
<evidence type="ECO:0000313" key="2">
    <source>
        <dbReference type="Proteomes" id="UP001596043"/>
    </source>
</evidence>
<evidence type="ECO:0000313" key="1">
    <source>
        <dbReference type="EMBL" id="MFC4632508.1"/>
    </source>
</evidence>
<organism evidence="1 2">
    <name type="scientific">Dokdonia ponticola</name>
    <dbReference type="NCBI Taxonomy" id="2041041"/>
    <lineage>
        <taxon>Bacteria</taxon>
        <taxon>Pseudomonadati</taxon>
        <taxon>Bacteroidota</taxon>
        <taxon>Flavobacteriia</taxon>
        <taxon>Flavobacteriales</taxon>
        <taxon>Flavobacteriaceae</taxon>
        <taxon>Dokdonia</taxon>
    </lineage>
</organism>
<comment type="caution">
    <text evidence="1">The sequence shown here is derived from an EMBL/GenBank/DDBJ whole genome shotgun (WGS) entry which is preliminary data.</text>
</comment>
<sequence>MLLNVSYNNPEIRKKIDAEVGKPIPFMERIKQGGIGIGHLIITASSIEIQNLLALDKYRNKCNIELRPNGIIVGFRSLLESYALVIPYWKLTIYKGKSEEYSIYKDTYCIKIEAKKKNVHQFIKRILTEKEKQAPLSIEDL</sequence>
<protein>
    <recommendedName>
        <fullName evidence="3">Arginyl-tRNA synthetase</fullName>
    </recommendedName>
</protein>
<reference evidence="2" key="1">
    <citation type="journal article" date="2019" name="Int. J. Syst. Evol. Microbiol.">
        <title>The Global Catalogue of Microorganisms (GCM) 10K type strain sequencing project: providing services to taxonomists for standard genome sequencing and annotation.</title>
        <authorList>
            <consortium name="The Broad Institute Genomics Platform"/>
            <consortium name="The Broad Institute Genome Sequencing Center for Infectious Disease"/>
            <person name="Wu L."/>
            <person name="Ma J."/>
        </authorList>
    </citation>
    <scope>NUCLEOTIDE SEQUENCE [LARGE SCALE GENOMIC DNA]</scope>
    <source>
        <strain evidence="2">YJ-61-S</strain>
    </source>
</reference>
<keyword evidence="2" id="KW-1185">Reference proteome</keyword>
<name>A0ABV9HSP7_9FLAO</name>
<dbReference type="Proteomes" id="UP001596043">
    <property type="component" value="Unassembled WGS sequence"/>
</dbReference>
<proteinExistence type="predicted"/>